<dbReference type="SUPFAM" id="SSF50129">
    <property type="entry name" value="GroES-like"/>
    <property type="match status" value="1"/>
</dbReference>
<keyword evidence="3" id="KW-1185">Reference proteome</keyword>
<dbReference type="InterPro" id="IPR013154">
    <property type="entry name" value="ADH-like_N"/>
</dbReference>
<dbReference type="InterPro" id="IPR011032">
    <property type="entry name" value="GroES-like_sf"/>
</dbReference>
<dbReference type="RefSeq" id="WP_189444553.1">
    <property type="nucleotide sequence ID" value="NZ_BMZI01000004.1"/>
</dbReference>
<dbReference type="Gene3D" id="3.40.50.720">
    <property type="entry name" value="NAD(P)-binding Rossmann-like Domain"/>
    <property type="match status" value="1"/>
</dbReference>
<comment type="caution">
    <text evidence="2">The sequence shown here is derived from an EMBL/GenBank/DDBJ whole genome shotgun (WGS) entry which is preliminary data.</text>
</comment>
<sequence length="335" mass="35540">MQVVNLKAPGGLDKLELHEVEAPGEPGPGEVRVRLHASSLNFHDYIVATGMSPTEQGRIPMSDGAGVVEAVGKGVEAFAVGDAVVSTFFPHWLEGPARVADFKTVPGDGVDGYAREQVVRPAHWFTHSPKGYSHAEAATLTTAGLTAWRALVVDGGLKAGDTVVTLGTGGVSIFAVQLAKAMGARVIATSSSDEKIARLRELGADYTINYRDEPEWGKRVQALTDGQGAEHVIEVGGPGTLPQSIDAVSIAGHISLIGVLTGRGGEIPTAKLMAKQAKLQGLIVGSRRHQMEMIRALETMRLKPVIDRSFALGEIADAFRHQESGKHFGKICLEF</sequence>
<dbReference type="InterPro" id="IPR052711">
    <property type="entry name" value="Zinc_ADH-like"/>
</dbReference>
<dbReference type="CDD" id="cd08276">
    <property type="entry name" value="MDR7"/>
    <property type="match status" value="1"/>
</dbReference>
<dbReference type="InterPro" id="IPR013149">
    <property type="entry name" value="ADH-like_C"/>
</dbReference>
<evidence type="ECO:0000313" key="3">
    <source>
        <dbReference type="Proteomes" id="UP000646745"/>
    </source>
</evidence>
<evidence type="ECO:0000259" key="1">
    <source>
        <dbReference type="SMART" id="SM00829"/>
    </source>
</evidence>
<dbReference type="InterPro" id="IPR020843">
    <property type="entry name" value="ER"/>
</dbReference>
<name>A0ABQ3DZB6_9GAMM</name>
<dbReference type="SUPFAM" id="SSF51735">
    <property type="entry name" value="NAD(P)-binding Rossmann-fold domains"/>
    <property type="match status" value="1"/>
</dbReference>
<proteinExistence type="predicted"/>
<dbReference type="Pfam" id="PF08240">
    <property type="entry name" value="ADH_N"/>
    <property type="match status" value="1"/>
</dbReference>
<dbReference type="Proteomes" id="UP000646745">
    <property type="component" value="Unassembled WGS sequence"/>
</dbReference>
<dbReference type="InterPro" id="IPR036291">
    <property type="entry name" value="NAD(P)-bd_dom_sf"/>
</dbReference>
<organism evidence="2 3">
    <name type="scientific">Salinicola rhizosphaerae</name>
    <dbReference type="NCBI Taxonomy" id="1443141"/>
    <lineage>
        <taxon>Bacteria</taxon>
        <taxon>Pseudomonadati</taxon>
        <taxon>Pseudomonadota</taxon>
        <taxon>Gammaproteobacteria</taxon>
        <taxon>Oceanospirillales</taxon>
        <taxon>Halomonadaceae</taxon>
        <taxon>Salinicola</taxon>
    </lineage>
</organism>
<dbReference type="SMART" id="SM00829">
    <property type="entry name" value="PKS_ER"/>
    <property type="match status" value="1"/>
</dbReference>
<accession>A0ABQ3DZB6</accession>
<dbReference type="PANTHER" id="PTHR45033">
    <property type="match status" value="1"/>
</dbReference>
<dbReference type="EMBL" id="BMZI01000004">
    <property type="protein sequence ID" value="GHB21273.1"/>
    <property type="molecule type" value="Genomic_DNA"/>
</dbReference>
<dbReference type="PANTHER" id="PTHR45033:SF2">
    <property type="entry name" value="ZINC-TYPE ALCOHOL DEHYDROGENASE-LIKE PROTEIN C1773.06C"/>
    <property type="match status" value="1"/>
</dbReference>
<dbReference type="Gene3D" id="3.90.180.10">
    <property type="entry name" value="Medium-chain alcohol dehydrogenases, catalytic domain"/>
    <property type="match status" value="1"/>
</dbReference>
<protein>
    <submittedName>
        <fullName evidence="2">Alcohol dehydrogenase</fullName>
    </submittedName>
</protein>
<gene>
    <name evidence="2" type="ORF">GCM10009038_20150</name>
</gene>
<feature type="domain" description="Enoyl reductase (ER)" evidence="1">
    <location>
        <begin position="10"/>
        <end position="333"/>
    </location>
</feature>
<dbReference type="Pfam" id="PF00107">
    <property type="entry name" value="ADH_zinc_N"/>
    <property type="match status" value="1"/>
</dbReference>
<reference evidence="3" key="1">
    <citation type="journal article" date="2019" name="Int. J. Syst. Evol. Microbiol.">
        <title>The Global Catalogue of Microorganisms (GCM) 10K type strain sequencing project: providing services to taxonomists for standard genome sequencing and annotation.</title>
        <authorList>
            <consortium name="The Broad Institute Genomics Platform"/>
            <consortium name="The Broad Institute Genome Sequencing Center for Infectious Disease"/>
            <person name="Wu L."/>
            <person name="Ma J."/>
        </authorList>
    </citation>
    <scope>NUCLEOTIDE SEQUENCE [LARGE SCALE GENOMIC DNA]</scope>
    <source>
        <strain evidence="3">KCTC 32998</strain>
    </source>
</reference>
<evidence type="ECO:0000313" key="2">
    <source>
        <dbReference type="EMBL" id="GHB21273.1"/>
    </source>
</evidence>